<name>A0A1Y3V4U2_BACUN</name>
<protein>
    <submittedName>
        <fullName evidence="1">Uncharacterized protein</fullName>
    </submittedName>
</protein>
<comment type="caution">
    <text evidence="1">The sequence shown here is derived from an EMBL/GenBank/DDBJ whole genome shotgun (WGS) entry which is preliminary data.</text>
</comment>
<sequence>MKRYNLSEIMKRAHQLHKNARAKYPTFSAALRKAWSMEKFYVRIKEETTTIQDYKEADNKAYLNKLQKEYGSLNGGQRRSEYDRINYPASVYYTNNSRGFYGSNYMGD</sequence>
<gene>
    <name evidence="1" type="ORF">B5G17_04160</name>
</gene>
<accession>A0A1Y3V4U2</accession>
<organism evidence="1 2">
    <name type="scientific">Bacteroides uniformis</name>
    <dbReference type="NCBI Taxonomy" id="820"/>
    <lineage>
        <taxon>Bacteria</taxon>
        <taxon>Pseudomonadati</taxon>
        <taxon>Bacteroidota</taxon>
        <taxon>Bacteroidia</taxon>
        <taxon>Bacteroidales</taxon>
        <taxon>Bacteroidaceae</taxon>
        <taxon>Bacteroides</taxon>
    </lineage>
</organism>
<dbReference type="RefSeq" id="WP_087332199.1">
    <property type="nucleotide sequence ID" value="NZ_NFHS01000002.1"/>
</dbReference>
<dbReference type="Proteomes" id="UP000196329">
    <property type="component" value="Unassembled WGS sequence"/>
</dbReference>
<reference evidence="2" key="1">
    <citation type="submission" date="2017-04" db="EMBL/GenBank/DDBJ databases">
        <title>Function of individual gut microbiota members based on whole genome sequencing of pure cultures obtained from chicken caecum.</title>
        <authorList>
            <person name="Medvecky M."/>
            <person name="Cejkova D."/>
            <person name="Polansky O."/>
            <person name="Karasova D."/>
            <person name="Kubasova T."/>
            <person name="Cizek A."/>
            <person name="Rychlik I."/>
        </authorList>
    </citation>
    <scope>NUCLEOTIDE SEQUENCE [LARGE SCALE GENOMIC DNA]</scope>
    <source>
        <strain evidence="2">An67</strain>
    </source>
</reference>
<evidence type="ECO:0000313" key="2">
    <source>
        <dbReference type="Proteomes" id="UP000196329"/>
    </source>
</evidence>
<dbReference type="AlphaFoldDB" id="A0A1Y3V4U2"/>
<dbReference type="EMBL" id="NFHS01000002">
    <property type="protein sequence ID" value="OUN56131.1"/>
    <property type="molecule type" value="Genomic_DNA"/>
</dbReference>
<evidence type="ECO:0000313" key="1">
    <source>
        <dbReference type="EMBL" id="OUN56131.1"/>
    </source>
</evidence>
<proteinExistence type="predicted"/>